<evidence type="ECO:0000313" key="1">
    <source>
        <dbReference type="EMBL" id="WAB08868.1"/>
    </source>
</evidence>
<dbReference type="KEGG" id="vg:80020281"/>
<name>A0A9E8S1B6_9CAUD</name>
<proteinExistence type="predicted"/>
<gene>
    <name evidence="1" type="primary">89</name>
    <name evidence="1" type="ORF">SEA_SUCCESS_89</name>
</gene>
<dbReference type="EMBL" id="OP751148">
    <property type="protein sequence ID" value="WAB08868.1"/>
    <property type="molecule type" value="Genomic_DNA"/>
</dbReference>
<protein>
    <submittedName>
        <fullName evidence="1">Uncharacterized protein</fullName>
    </submittedName>
</protein>
<reference evidence="1" key="1">
    <citation type="submission" date="2022-10" db="EMBL/GenBank/DDBJ databases">
        <authorList>
            <person name="Roth M.A."/>
            <person name="Wohlstadter N.E."/>
            <person name="Arguedas X."/>
            <person name="Leighton H.R."/>
            <person name="Msuya J.A."/>
            <person name="Pravda N."/>
            <person name="Shaffer C.D."/>
            <person name="Weston-Hafer K.A."/>
            <person name="Russell D.A."/>
            <person name="Jacobs-Sera D."/>
            <person name="Hatfull G.F."/>
        </authorList>
    </citation>
    <scope>NUCLEOTIDE SEQUENCE</scope>
</reference>
<evidence type="ECO:0000313" key="2">
    <source>
        <dbReference type="Proteomes" id="UP001163413"/>
    </source>
</evidence>
<organism evidence="1 2">
    <name type="scientific">Streptomyces phage Success</name>
    <dbReference type="NCBI Taxonomy" id="2999013"/>
    <lineage>
        <taxon>Viruses</taxon>
        <taxon>Duplodnaviria</taxon>
        <taxon>Heunggongvirae</taxon>
        <taxon>Uroviricota</taxon>
        <taxon>Caudoviricetes</taxon>
        <taxon>Successvirus</taxon>
        <taxon>Successvirus success</taxon>
    </lineage>
</organism>
<dbReference type="RefSeq" id="YP_010755613.1">
    <property type="nucleotide sequence ID" value="NC_073472.1"/>
</dbReference>
<sequence>MKGARVNAWQEFGPKARRYLGTSLPAQYIKRGDMITGWEMAPWMVIESAPVPHPTQEGWFVYTAATAHGVGSYVLTAGETLSVGRVPLRQTDPDAYASILGTWEAPCGCVVNKGEHCEECGPYNGASPLCMNAWEYTQRTR</sequence>
<dbReference type="GeneID" id="80020281"/>
<keyword evidence="2" id="KW-1185">Reference proteome</keyword>
<accession>A0A9E8S1B6</accession>
<dbReference type="Proteomes" id="UP001163413">
    <property type="component" value="Segment"/>
</dbReference>